<accession>A0A918FI39</accession>
<dbReference type="PROSITE" id="PS50995">
    <property type="entry name" value="HTH_MARR_2"/>
    <property type="match status" value="1"/>
</dbReference>
<keyword evidence="1" id="KW-0805">Transcription regulation</keyword>
<dbReference type="Gene3D" id="1.10.10.10">
    <property type="entry name" value="Winged helix-like DNA-binding domain superfamily/Winged helix DNA-binding domain"/>
    <property type="match status" value="1"/>
</dbReference>
<dbReference type="PANTHER" id="PTHR33164:SF64">
    <property type="entry name" value="TRANSCRIPTIONAL REGULATOR SLYA"/>
    <property type="match status" value="1"/>
</dbReference>
<keyword evidence="3" id="KW-0804">Transcription</keyword>
<name>A0A918FI39_9DEIO</name>
<dbReference type="InterPro" id="IPR000835">
    <property type="entry name" value="HTH_MarR-typ"/>
</dbReference>
<protein>
    <submittedName>
        <fullName evidence="5">MarR family transcriptional regulator</fullName>
    </submittedName>
</protein>
<dbReference type="SMART" id="SM00347">
    <property type="entry name" value="HTH_MARR"/>
    <property type="match status" value="1"/>
</dbReference>
<organism evidence="5 6">
    <name type="scientific">Deinococcus ruber</name>
    <dbReference type="NCBI Taxonomy" id="1848197"/>
    <lineage>
        <taxon>Bacteria</taxon>
        <taxon>Thermotogati</taxon>
        <taxon>Deinococcota</taxon>
        <taxon>Deinococci</taxon>
        <taxon>Deinococcales</taxon>
        <taxon>Deinococcaceae</taxon>
        <taxon>Deinococcus</taxon>
    </lineage>
</organism>
<dbReference type="AlphaFoldDB" id="A0A918FI39"/>
<comment type="caution">
    <text evidence="5">The sequence shown here is derived from an EMBL/GenBank/DDBJ whole genome shotgun (WGS) entry which is preliminary data.</text>
</comment>
<keyword evidence="2" id="KW-0238">DNA-binding</keyword>
<evidence type="ECO:0000259" key="4">
    <source>
        <dbReference type="PROSITE" id="PS50995"/>
    </source>
</evidence>
<gene>
    <name evidence="5" type="primary">marR</name>
    <name evidence="5" type="ORF">GCM10008957_55040</name>
</gene>
<evidence type="ECO:0000313" key="6">
    <source>
        <dbReference type="Proteomes" id="UP000603865"/>
    </source>
</evidence>
<reference evidence="5" key="2">
    <citation type="submission" date="2020-09" db="EMBL/GenBank/DDBJ databases">
        <authorList>
            <person name="Sun Q."/>
            <person name="Ohkuma M."/>
        </authorList>
    </citation>
    <scope>NUCLEOTIDE SEQUENCE</scope>
    <source>
        <strain evidence="5">JCM 31311</strain>
    </source>
</reference>
<dbReference type="InterPro" id="IPR036390">
    <property type="entry name" value="WH_DNA-bd_sf"/>
</dbReference>
<feature type="domain" description="HTH marR-type" evidence="4">
    <location>
        <begin position="1"/>
        <end position="141"/>
    </location>
</feature>
<dbReference type="SUPFAM" id="SSF46785">
    <property type="entry name" value="Winged helix' DNA-binding domain"/>
    <property type="match status" value="1"/>
</dbReference>
<keyword evidence="6" id="KW-1185">Reference proteome</keyword>
<evidence type="ECO:0000256" key="2">
    <source>
        <dbReference type="ARBA" id="ARBA00023125"/>
    </source>
</evidence>
<dbReference type="GO" id="GO:0003677">
    <property type="term" value="F:DNA binding"/>
    <property type="evidence" value="ECO:0007669"/>
    <property type="project" value="UniProtKB-KW"/>
</dbReference>
<reference evidence="5" key="1">
    <citation type="journal article" date="2014" name="Int. J. Syst. Evol. Microbiol.">
        <title>Complete genome sequence of Corynebacterium casei LMG S-19264T (=DSM 44701T), isolated from a smear-ripened cheese.</title>
        <authorList>
            <consortium name="US DOE Joint Genome Institute (JGI-PGF)"/>
            <person name="Walter F."/>
            <person name="Albersmeier A."/>
            <person name="Kalinowski J."/>
            <person name="Ruckert C."/>
        </authorList>
    </citation>
    <scope>NUCLEOTIDE SEQUENCE</scope>
    <source>
        <strain evidence="5">JCM 31311</strain>
    </source>
</reference>
<dbReference type="GO" id="GO:0006950">
    <property type="term" value="P:response to stress"/>
    <property type="evidence" value="ECO:0007669"/>
    <property type="project" value="TreeGrafter"/>
</dbReference>
<dbReference type="Pfam" id="PF01047">
    <property type="entry name" value="MarR"/>
    <property type="match status" value="1"/>
</dbReference>
<dbReference type="EMBL" id="BMQL01000092">
    <property type="protein sequence ID" value="GGR39100.1"/>
    <property type="molecule type" value="Genomic_DNA"/>
</dbReference>
<dbReference type="Proteomes" id="UP000603865">
    <property type="component" value="Unassembled WGS sequence"/>
</dbReference>
<dbReference type="InterPro" id="IPR039422">
    <property type="entry name" value="MarR/SlyA-like"/>
</dbReference>
<dbReference type="RefSeq" id="WP_189093731.1">
    <property type="nucleotide sequence ID" value="NZ_BMQL01000092.1"/>
</dbReference>
<evidence type="ECO:0000313" key="5">
    <source>
        <dbReference type="EMBL" id="GGR39100.1"/>
    </source>
</evidence>
<dbReference type="PANTHER" id="PTHR33164">
    <property type="entry name" value="TRANSCRIPTIONAL REGULATOR, MARR FAMILY"/>
    <property type="match status" value="1"/>
</dbReference>
<evidence type="ECO:0000256" key="1">
    <source>
        <dbReference type="ARBA" id="ARBA00023015"/>
    </source>
</evidence>
<dbReference type="InterPro" id="IPR036388">
    <property type="entry name" value="WH-like_DNA-bd_sf"/>
</dbReference>
<dbReference type="GO" id="GO:0003700">
    <property type="term" value="F:DNA-binding transcription factor activity"/>
    <property type="evidence" value="ECO:0007669"/>
    <property type="project" value="InterPro"/>
</dbReference>
<evidence type="ECO:0000256" key="3">
    <source>
        <dbReference type="ARBA" id="ARBA00023163"/>
    </source>
</evidence>
<proteinExistence type="predicted"/>
<sequence length="141" mass="15513">MALEPGDSPGFLLWHATLRWQRQITAALEPLGLTHVQFVLLACNWWLNSHGETPNQLRLAEQAGIDVKMTSQVLRALEAKGLTARTPDPTDTRAKRLQVTAKGALLAPRAVEVVEAVDHAFFQAGLNPQTLDFLRKLSNPG</sequence>